<keyword evidence="1" id="KW-1133">Transmembrane helix</keyword>
<dbReference type="RefSeq" id="WP_228085723.1">
    <property type="nucleotide sequence ID" value="NZ_JACVHL010000002.1"/>
</dbReference>
<organism evidence="2 3">
    <name type="scientific">Vibrio parahaemolyticus</name>
    <dbReference type="NCBI Taxonomy" id="670"/>
    <lineage>
        <taxon>Bacteria</taxon>
        <taxon>Pseudomonadati</taxon>
        <taxon>Pseudomonadota</taxon>
        <taxon>Gammaproteobacteria</taxon>
        <taxon>Vibrionales</taxon>
        <taxon>Vibrionaceae</taxon>
        <taxon>Vibrio</taxon>
    </lineage>
</organism>
<evidence type="ECO:0000256" key="1">
    <source>
        <dbReference type="SAM" id="Phobius"/>
    </source>
</evidence>
<feature type="transmembrane region" description="Helical" evidence="1">
    <location>
        <begin position="7"/>
        <end position="29"/>
    </location>
</feature>
<keyword evidence="1" id="KW-0812">Transmembrane</keyword>
<accession>A0A9Q3UA14</accession>
<protein>
    <submittedName>
        <fullName evidence="2">Uncharacterized protein</fullName>
    </submittedName>
</protein>
<keyword evidence="1" id="KW-0472">Membrane</keyword>
<evidence type="ECO:0000313" key="2">
    <source>
        <dbReference type="EMBL" id="MCC3804052.1"/>
    </source>
</evidence>
<comment type="caution">
    <text evidence="2">The sequence shown here is derived from an EMBL/GenBank/DDBJ whole genome shotgun (WGS) entry which is preliminary data.</text>
</comment>
<gene>
    <name evidence="2" type="ORF">IB292_03265</name>
</gene>
<proteinExistence type="predicted"/>
<evidence type="ECO:0000313" key="3">
    <source>
        <dbReference type="Proteomes" id="UP000726777"/>
    </source>
</evidence>
<dbReference type="EMBL" id="JACVHL010000002">
    <property type="protein sequence ID" value="MCC3804052.1"/>
    <property type="molecule type" value="Genomic_DNA"/>
</dbReference>
<name>A0A9Q3UA14_VIBPH</name>
<sequence>MSLTTKAFLIAVPIAVLLQVIVLMIGFTIYRENFYVPATNIIGICSGLLAFFQVKKHLERKQSK</sequence>
<dbReference type="AlphaFoldDB" id="A0A9Q3UA14"/>
<feature type="transmembrane region" description="Helical" evidence="1">
    <location>
        <begin position="35"/>
        <end position="54"/>
    </location>
</feature>
<reference evidence="2" key="1">
    <citation type="submission" date="2020-09" db="EMBL/GenBank/DDBJ databases">
        <title>Genome sequence of Vibrio parahaemolyticus isolates.</title>
        <authorList>
            <person name="Hammerl J.A."/>
            <person name="Strauch E."/>
        </authorList>
    </citation>
    <scope>NUCLEOTIDE SEQUENCE</scope>
    <source>
        <strain evidence="2">17-VB00146</strain>
    </source>
</reference>
<dbReference type="Proteomes" id="UP000726777">
    <property type="component" value="Unassembled WGS sequence"/>
</dbReference>